<evidence type="ECO:0000313" key="2">
    <source>
        <dbReference type="Proteomes" id="UP000663852"/>
    </source>
</evidence>
<sequence>MPTDVLKTPDELFERFVNAQTFKTILHSFDDLCRSLRIDRSIVGYSKRSLYKALSSKLTSWKCKSLWTKLEKRGLQKEYENGHVCADTKIFYL</sequence>
<evidence type="ECO:0000313" key="1">
    <source>
        <dbReference type="EMBL" id="CAF0758487.1"/>
    </source>
</evidence>
<dbReference type="EMBL" id="CAJNOJ010000006">
    <property type="protein sequence ID" value="CAF0758487.1"/>
    <property type="molecule type" value="Genomic_DNA"/>
</dbReference>
<name>A0A813PVU0_ADIRI</name>
<organism evidence="1 2">
    <name type="scientific">Adineta ricciae</name>
    <name type="common">Rotifer</name>
    <dbReference type="NCBI Taxonomy" id="249248"/>
    <lineage>
        <taxon>Eukaryota</taxon>
        <taxon>Metazoa</taxon>
        <taxon>Spiralia</taxon>
        <taxon>Gnathifera</taxon>
        <taxon>Rotifera</taxon>
        <taxon>Eurotatoria</taxon>
        <taxon>Bdelloidea</taxon>
        <taxon>Adinetida</taxon>
        <taxon>Adinetidae</taxon>
        <taxon>Adineta</taxon>
    </lineage>
</organism>
<dbReference type="Proteomes" id="UP000663852">
    <property type="component" value="Unassembled WGS sequence"/>
</dbReference>
<dbReference type="InterPro" id="IPR036188">
    <property type="entry name" value="FAD/NAD-bd_sf"/>
</dbReference>
<dbReference type="OrthoDB" id="20799at2759"/>
<reference evidence="1" key="1">
    <citation type="submission" date="2021-02" db="EMBL/GenBank/DDBJ databases">
        <authorList>
            <person name="Nowell W R."/>
        </authorList>
    </citation>
    <scope>NUCLEOTIDE SEQUENCE</scope>
</reference>
<dbReference type="AlphaFoldDB" id="A0A813PVU0"/>
<dbReference type="Gene3D" id="3.50.50.60">
    <property type="entry name" value="FAD/NAD(P)-binding domain"/>
    <property type="match status" value="1"/>
</dbReference>
<proteinExistence type="predicted"/>
<gene>
    <name evidence="1" type="ORF">EDS130_LOCUS2678</name>
</gene>
<comment type="caution">
    <text evidence="1">The sequence shown here is derived from an EMBL/GenBank/DDBJ whole genome shotgun (WGS) entry which is preliminary data.</text>
</comment>
<accession>A0A813PVU0</accession>
<protein>
    <submittedName>
        <fullName evidence="1">Uncharacterized protein</fullName>
    </submittedName>
</protein>